<dbReference type="Proteomes" id="UP001202180">
    <property type="component" value="Unassembled WGS sequence"/>
</dbReference>
<name>A0ABT0HT62_9BACT</name>
<dbReference type="RefSeq" id="WP_248480137.1">
    <property type="nucleotide sequence ID" value="NZ_JALPRF010000008.1"/>
</dbReference>
<evidence type="ECO:0000313" key="5">
    <source>
        <dbReference type="EMBL" id="MCK8495374.1"/>
    </source>
</evidence>
<proteinExistence type="predicted"/>
<dbReference type="InterPro" id="IPR018062">
    <property type="entry name" value="HTH_AraC-typ_CS"/>
</dbReference>
<keyword evidence="6" id="KW-1185">Reference proteome</keyword>
<dbReference type="InterPro" id="IPR009057">
    <property type="entry name" value="Homeodomain-like_sf"/>
</dbReference>
<dbReference type="Pfam" id="PF12833">
    <property type="entry name" value="HTH_18"/>
    <property type="match status" value="1"/>
</dbReference>
<organism evidence="5 6">
    <name type="scientific">Spirosoma liriopis</name>
    <dbReference type="NCBI Taxonomy" id="2937440"/>
    <lineage>
        <taxon>Bacteria</taxon>
        <taxon>Pseudomonadati</taxon>
        <taxon>Bacteroidota</taxon>
        <taxon>Cytophagia</taxon>
        <taxon>Cytophagales</taxon>
        <taxon>Cytophagaceae</taxon>
        <taxon>Spirosoma</taxon>
    </lineage>
</organism>
<feature type="domain" description="HTH araC/xylS-type" evidence="4">
    <location>
        <begin position="177"/>
        <end position="277"/>
    </location>
</feature>
<dbReference type="InterPro" id="IPR018060">
    <property type="entry name" value="HTH_AraC"/>
</dbReference>
<comment type="caution">
    <text evidence="5">The sequence shown here is derived from an EMBL/GenBank/DDBJ whole genome shotgun (WGS) entry which is preliminary data.</text>
</comment>
<dbReference type="PANTHER" id="PTHR43280:SF2">
    <property type="entry name" value="HTH-TYPE TRANSCRIPTIONAL REGULATOR EXSA"/>
    <property type="match status" value="1"/>
</dbReference>
<accession>A0ABT0HT62</accession>
<keyword evidence="1" id="KW-0805">Transcription regulation</keyword>
<evidence type="ECO:0000256" key="2">
    <source>
        <dbReference type="ARBA" id="ARBA00023125"/>
    </source>
</evidence>
<dbReference type="SUPFAM" id="SSF46689">
    <property type="entry name" value="Homeodomain-like"/>
    <property type="match status" value="2"/>
</dbReference>
<keyword evidence="2" id="KW-0238">DNA-binding</keyword>
<evidence type="ECO:0000313" key="6">
    <source>
        <dbReference type="Proteomes" id="UP001202180"/>
    </source>
</evidence>
<dbReference type="PANTHER" id="PTHR43280">
    <property type="entry name" value="ARAC-FAMILY TRANSCRIPTIONAL REGULATOR"/>
    <property type="match status" value="1"/>
</dbReference>
<gene>
    <name evidence="5" type="ORF">M0L20_26145</name>
</gene>
<dbReference type="PROSITE" id="PS01124">
    <property type="entry name" value="HTH_ARAC_FAMILY_2"/>
    <property type="match status" value="1"/>
</dbReference>
<keyword evidence="3" id="KW-0804">Transcription</keyword>
<dbReference type="SMART" id="SM00342">
    <property type="entry name" value="HTH_ARAC"/>
    <property type="match status" value="1"/>
</dbReference>
<dbReference type="PROSITE" id="PS00041">
    <property type="entry name" value="HTH_ARAC_FAMILY_1"/>
    <property type="match status" value="1"/>
</dbReference>
<reference evidence="5 6" key="1">
    <citation type="submission" date="2022-04" db="EMBL/GenBank/DDBJ databases">
        <title>Spirosoma sp. strain RP8 genome sequencing and assembly.</title>
        <authorList>
            <person name="Jung Y."/>
        </authorList>
    </citation>
    <scope>NUCLEOTIDE SEQUENCE [LARGE SCALE GENOMIC DNA]</scope>
    <source>
        <strain evidence="5 6">RP8</strain>
    </source>
</reference>
<sequence length="280" mass="32175">MKAFIPQKYLCVEHLDLDRWVTLSRLFDCYELILIRSGRGQYLINDEQFSYRSGDVFLSGAQDQYSFLITQQTSLYRLCFSPLYIASLLAINDQPWNYISSTTLRGLGSIASEVTDQVNLRVLVSMMLSEERSLRPLMDNPLVESLMKIILSLVDRLLSERGAVAMSHKTFSSNLSRQIIAYISQHIGEPDRLRMDTIADAFNYSPGHLSALFKQQVGDSIQQFIIRHKLKLVATKLRQTPLTISQIADEFGFTDVCHLNKLFKRYYKHTPTTYRQILSA</sequence>
<protein>
    <submittedName>
        <fullName evidence="5">AraC family transcriptional regulator</fullName>
    </submittedName>
</protein>
<dbReference type="Gene3D" id="1.10.10.60">
    <property type="entry name" value="Homeodomain-like"/>
    <property type="match status" value="2"/>
</dbReference>
<dbReference type="EMBL" id="JALPRF010000008">
    <property type="protein sequence ID" value="MCK8495374.1"/>
    <property type="molecule type" value="Genomic_DNA"/>
</dbReference>
<dbReference type="InterPro" id="IPR037923">
    <property type="entry name" value="HTH-like"/>
</dbReference>
<evidence type="ECO:0000256" key="3">
    <source>
        <dbReference type="ARBA" id="ARBA00023163"/>
    </source>
</evidence>
<evidence type="ECO:0000256" key="1">
    <source>
        <dbReference type="ARBA" id="ARBA00023015"/>
    </source>
</evidence>
<evidence type="ECO:0000259" key="4">
    <source>
        <dbReference type="PROSITE" id="PS01124"/>
    </source>
</evidence>
<dbReference type="SUPFAM" id="SSF51215">
    <property type="entry name" value="Regulatory protein AraC"/>
    <property type="match status" value="1"/>
</dbReference>